<keyword evidence="1" id="KW-0472">Membrane</keyword>
<dbReference type="InterPro" id="IPR032675">
    <property type="entry name" value="LRR_dom_sf"/>
</dbReference>
<dbReference type="WBParaSite" id="HPBE_0000895101-mRNA-1">
    <property type="protein sequence ID" value="HPBE_0000895101-mRNA-1"/>
    <property type="gene ID" value="HPBE_0000895101"/>
</dbReference>
<evidence type="ECO:0000256" key="1">
    <source>
        <dbReference type="SAM" id="Phobius"/>
    </source>
</evidence>
<evidence type="ECO:0000313" key="2">
    <source>
        <dbReference type="EMBL" id="VDO78529.1"/>
    </source>
</evidence>
<dbReference type="AlphaFoldDB" id="A0A3P7YN10"/>
<dbReference type="Proteomes" id="UP000050761">
    <property type="component" value="Unassembled WGS sequence"/>
</dbReference>
<sequence length="213" mass="23825">MPKGKFLRLYERTFSHQTKLFWLDLSKKQLASFEDGTFDAKIANILLDGNPLFCDDEFDWFVWCLVTNRVRTFLPYQSEITCAGPKKYVGVSLKDLMIRKANDTLTEGMKTLGFNEQSQWSLTSALIPGLRGAPTGQMDGGAALEQAAAGLPILNPISQVVVLVVLLGMCHGMMLPVVFAALLFKEIRVSQEKPHLLTIMERKTRVGHQARHA</sequence>
<dbReference type="Gene3D" id="3.80.10.10">
    <property type="entry name" value="Ribonuclease Inhibitor"/>
    <property type="match status" value="1"/>
</dbReference>
<protein>
    <submittedName>
        <fullName evidence="4">LRRCT domain-containing protein</fullName>
    </submittedName>
</protein>
<dbReference type="OrthoDB" id="1055097at2759"/>
<keyword evidence="1" id="KW-1133">Transmembrane helix</keyword>
<proteinExistence type="predicted"/>
<name>A0A3P7YN10_HELPZ</name>
<reference evidence="4" key="2">
    <citation type="submission" date="2019-09" db="UniProtKB">
        <authorList>
            <consortium name="WormBaseParasite"/>
        </authorList>
    </citation>
    <scope>IDENTIFICATION</scope>
</reference>
<reference evidence="2 3" key="1">
    <citation type="submission" date="2018-11" db="EMBL/GenBank/DDBJ databases">
        <authorList>
            <consortium name="Pathogen Informatics"/>
        </authorList>
    </citation>
    <scope>NUCLEOTIDE SEQUENCE [LARGE SCALE GENOMIC DNA]</scope>
</reference>
<feature type="transmembrane region" description="Helical" evidence="1">
    <location>
        <begin position="160"/>
        <end position="184"/>
    </location>
</feature>
<evidence type="ECO:0000313" key="4">
    <source>
        <dbReference type="WBParaSite" id="HPBE_0000895101-mRNA-1"/>
    </source>
</evidence>
<accession>A0A3P7YN10</accession>
<dbReference type="SUPFAM" id="SSF52058">
    <property type="entry name" value="L domain-like"/>
    <property type="match status" value="1"/>
</dbReference>
<dbReference type="EMBL" id="UZAH01026300">
    <property type="protein sequence ID" value="VDO78529.1"/>
    <property type="molecule type" value="Genomic_DNA"/>
</dbReference>
<keyword evidence="3" id="KW-1185">Reference proteome</keyword>
<evidence type="ECO:0000313" key="3">
    <source>
        <dbReference type="Proteomes" id="UP000050761"/>
    </source>
</evidence>
<gene>
    <name evidence="2" type="ORF">HPBE_LOCUS8952</name>
</gene>
<keyword evidence="1" id="KW-0812">Transmembrane</keyword>
<organism evidence="2">
    <name type="scientific">Heligmosomoides polygyrus</name>
    <name type="common">Parasitic roundworm</name>
    <dbReference type="NCBI Taxonomy" id="6339"/>
    <lineage>
        <taxon>Eukaryota</taxon>
        <taxon>Metazoa</taxon>
        <taxon>Ecdysozoa</taxon>
        <taxon>Nematoda</taxon>
        <taxon>Chromadorea</taxon>
        <taxon>Rhabditida</taxon>
        <taxon>Rhabditina</taxon>
        <taxon>Rhabditomorpha</taxon>
        <taxon>Strongyloidea</taxon>
        <taxon>Heligmosomidae</taxon>
        <taxon>Heligmosomoides</taxon>
    </lineage>
</organism>